<reference evidence="1" key="1">
    <citation type="submission" date="2023-06" db="EMBL/GenBank/DDBJ databases">
        <authorList>
            <person name="Noh H."/>
        </authorList>
    </citation>
    <scope>NUCLEOTIDE SEQUENCE</scope>
    <source>
        <strain evidence="1">DUCC20226</strain>
    </source>
</reference>
<evidence type="ECO:0000313" key="2">
    <source>
        <dbReference type="Proteomes" id="UP001265746"/>
    </source>
</evidence>
<dbReference type="EMBL" id="JAUJFL010000003">
    <property type="protein sequence ID" value="KAK2608146.1"/>
    <property type="molecule type" value="Genomic_DNA"/>
</dbReference>
<dbReference type="AlphaFoldDB" id="A0AAD9SHD5"/>
<dbReference type="Proteomes" id="UP001265746">
    <property type="component" value="Unassembled WGS sequence"/>
</dbReference>
<name>A0AAD9SHD5_PHOAM</name>
<evidence type="ECO:0000313" key="1">
    <source>
        <dbReference type="EMBL" id="KAK2608146.1"/>
    </source>
</evidence>
<keyword evidence="2" id="KW-1185">Reference proteome</keyword>
<proteinExistence type="predicted"/>
<gene>
    <name evidence="1" type="ORF">N8I77_006774</name>
</gene>
<sequence>MSTLFSIRGGVLGLLSMDYTAFAPFTTTARGLTIPKERRIHEDSAYFRIFLGVDDGDLGHSGGELPDVHMFNYYGVKTGGVSDPGEWVAPGSSAILWAGGEGKWEGHAPQPIYTLFTANNDAICVALATTAFPGLTGHYAWSGDWGSECAGDNTTIGTWYFSGVVIPGTNYYPNCLWIDRNGGQPATAFQVNWVDLKPGEDDSRIGKSPHDMCQTPSFNIFQSHDPTGIIYEKQETDDHGVPLSYSKPATSRENARTRRSVAVAKFRFEQKWSNVLVVDDLPAHSAHTLCESSSSAGPSFVNEEDGYFCDMETRTVYPVCKQQSHTDVCFDTEQNDLGELPNCDICYVSEW</sequence>
<comment type="caution">
    <text evidence="1">The sequence shown here is derived from an EMBL/GenBank/DDBJ whole genome shotgun (WGS) entry which is preliminary data.</text>
</comment>
<accession>A0AAD9SHD5</accession>
<organism evidence="1 2">
    <name type="scientific">Phomopsis amygdali</name>
    <name type="common">Fusicoccum amygdali</name>
    <dbReference type="NCBI Taxonomy" id="1214568"/>
    <lineage>
        <taxon>Eukaryota</taxon>
        <taxon>Fungi</taxon>
        <taxon>Dikarya</taxon>
        <taxon>Ascomycota</taxon>
        <taxon>Pezizomycotina</taxon>
        <taxon>Sordariomycetes</taxon>
        <taxon>Sordariomycetidae</taxon>
        <taxon>Diaporthales</taxon>
        <taxon>Diaporthaceae</taxon>
        <taxon>Diaporthe</taxon>
    </lineage>
</organism>
<protein>
    <submittedName>
        <fullName evidence="1">Uncharacterized protein</fullName>
    </submittedName>
</protein>